<keyword evidence="1" id="KW-0812">Transmembrane</keyword>
<dbReference type="AlphaFoldDB" id="A0A517NND1"/>
<protein>
    <submittedName>
        <fullName evidence="2">Uncharacterized protein</fullName>
    </submittedName>
</protein>
<sequence length="206" mass="21042">MPDPDSTISINPYAPSGESQTVAAFPPKTVGPAVSGGNIVWITIAGTAFSGAVFGLGTALVIFMGNGFNSSKFELDDFLAIVMLGSLTGFFVSGVVALVVVPVCYVIGTLTILNGVPWTGHRVRRFGSIGGFISGFLCVALPGSFALPALAMACVPGTVGAIGTRLVVNSLAKRIDQSLAAENTASSIEAMMPPYEIASNPITGDI</sequence>
<feature type="transmembrane region" description="Helical" evidence="1">
    <location>
        <begin position="39"/>
        <end position="66"/>
    </location>
</feature>
<dbReference type="RefSeq" id="WP_145416147.1">
    <property type="nucleotide sequence ID" value="NZ_CP036526.1"/>
</dbReference>
<organism evidence="2 3">
    <name type="scientific">Stieleria marina</name>
    <dbReference type="NCBI Taxonomy" id="1930275"/>
    <lineage>
        <taxon>Bacteria</taxon>
        <taxon>Pseudomonadati</taxon>
        <taxon>Planctomycetota</taxon>
        <taxon>Planctomycetia</taxon>
        <taxon>Pirellulales</taxon>
        <taxon>Pirellulaceae</taxon>
        <taxon>Stieleria</taxon>
    </lineage>
</organism>
<dbReference type="Proteomes" id="UP000319817">
    <property type="component" value="Chromosome"/>
</dbReference>
<gene>
    <name evidence="2" type="ORF">K239x_05760</name>
</gene>
<dbReference type="EMBL" id="CP036526">
    <property type="protein sequence ID" value="QDT08636.1"/>
    <property type="molecule type" value="Genomic_DNA"/>
</dbReference>
<accession>A0A517NND1</accession>
<proteinExistence type="predicted"/>
<reference evidence="2 3" key="1">
    <citation type="submission" date="2019-02" db="EMBL/GenBank/DDBJ databases">
        <title>Deep-cultivation of Planctomycetes and their phenomic and genomic characterization uncovers novel biology.</title>
        <authorList>
            <person name="Wiegand S."/>
            <person name="Jogler M."/>
            <person name="Boedeker C."/>
            <person name="Pinto D."/>
            <person name="Vollmers J."/>
            <person name="Rivas-Marin E."/>
            <person name="Kohn T."/>
            <person name="Peeters S.H."/>
            <person name="Heuer A."/>
            <person name="Rast P."/>
            <person name="Oberbeckmann S."/>
            <person name="Bunk B."/>
            <person name="Jeske O."/>
            <person name="Meyerdierks A."/>
            <person name="Storesund J.E."/>
            <person name="Kallscheuer N."/>
            <person name="Luecker S."/>
            <person name="Lage O.M."/>
            <person name="Pohl T."/>
            <person name="Merkel B.J."/>
            <person name="Hornburger P."/>
            <person name="Mueller R.-W."/>
            <person name="Bruemmer F."/>
            <person name="Labrenz M."/>
            <person name="Spormann A.M."/>
            <person name="Op den Camp H."/>
            <person name="Overmann J."/>
            <person name="Amann R."/>
            <person name="Jetten M.S.M."/>
            <person name="Mascher T."/>
            <person name="Medema M.H."/>
            <person name="Devos D.P."/>
            <person name="Kaster A.-K."/>
            <person name="Ovreas L."/>
            <person name="Rohde M."/>
            <person name="Galperin M.Y."/>
            <person name="Jogler C."/>
        </authorList>
    </citation>
    <scope>NUCLEOTIDE SEQUENCE [LARGE SCALE GENOMIC DNA]</scope>
    <source>
        <strain evidence="2 3">K23_9</strain>
    </source>
</reference>
<evidence type="ECO:0000313" key="2">
    <source>
        <dbReference type="EMBL" id="QDT08636.1"/>
    </source>
</evidence>
<evidence type="ECO:0000256" key="1">
    <source>
        <dbReference type="SAM" id="Phobius"/>
    </source>
</evidence>
<evidence type="ECO:0000313" key="3">
    <source>
        <dbReference type="Proteomes" id="UP000319817"/>
    </source>
</evidence>
<keyword evidence="1" id="KW-0472">Membrane</keyword>
<keyword evidence="1" id="KW-1133">Transmembrane helix</keyword>
<feature type="transmembrane region" description="Helical" evidence="1">
    <location>
        <begin position="128"/>
        <end position="155"/>
    </location>
</feature>
<feature type="transmembrane region" description="Helical" evidence="1">
    <location>
        <begin position="78"/>
        <end position="108"/>
    </location>
</feature>
<keyword evidence="3" id="KW-1185">Reference proteome</keyword>
<name>A0A517NND1_9BACT</name>